<dbReference type="Proteomes" id="UP001066276">
    <property type="component" value="Chromosome 11"/>
</dbReference>
<evidence type="ECO:0000313" key="2">
    <source>
        <dbReference type="Proteomes" id="UP001066276"/>
    </source>
</evidence>
<dbReference type="AlphaFoldDB" id="A0AAV7LAR7"/>
<reference evidence="1" key="1">
    <citation type="journal article" date="2022" name="bioRxiv">
        <title>Sequencing and chromosome-scale assembly of the giantPleurodeles waltlgenome.</title>
        <authorList>
            <person name="Brown T."/>
            <person name="Elewa A."/>
            <person name="Iarovenko S."/>
            <person name="Subramanian E."/>
            <person name="Araus A.J."/>
            <person name="Petzold A."/>
            <person name="Susuki M."/>
            <person name="Suzuki K.-i.T."/>
            <person name="Hayashi T."/>
            <person name="Toyoda A."/>
            <person name="Oliveira C."/>
            <person name="Osipova E."/>
            <person name="Leigh N.D."/>
            <person name="Simon A."/>
            <person name="Yun M.H."/>
        </authorList>
    </citation>
    <scope>NUCLEOTIDE SEQUENCE</scope>
    <source>
        <strain evidence="1">20211129_DDA</strain>
        <tissue evidence="1">Liver</tissue>
    </source>
</reference>
<accession>A0AAV7LAR7</accession>
<sequence length="214" mass="22325">MCVRRGEAVSLRACVGVSAQVCVRKHQTSRVWGILVGLKIKSQDGTPHKLQEPRRVPRLLQGAHLLCEPLSHAQQLNLAPYAQLRGVLTSLGPPDLTQLGRPLLLVAPEEGAGVLQAAAEGELPVTVGAIARHLLLGVGQDLRHGAGETGQAWGGKASDAPAEMGKCAQGGLLRSGLVPCVLLRGSALRMERDGAASPLLSLAAFGAVWESPTS</sequence>
<name>A0AAV7LAR7_PLEWA</name>
<comment type="caution">
    <text evidence="1">The sequence shown here is derived from an EMBL/GenBank/DDBJ whole genome shotgun (WGS) entry which is preliminary data.</text>
</comment>
<keyword evidence="2" id="KW-1185">Reference proteome</keyword>
<organism evidence="1 2">
    <name type="scientific">Pleurodeles waltl</name>
    <name type="common">Iberian ribbed newt</name>
    <dbReference type="NCBI Taxonomy" id="8319"/>
    <lineage>
        <taxon>Eukaryota</taxon>
        <taxon>Metazoa</taxon>
        <taxon>Chordata</taxon>
        <taxon>Craniata</taxon>
        <taxon>Vertebrata</taxon>
        <taxon>Euteleostomi</taxon>
        <taxon>Amphibia</taxon>
        <taxon>Batrachia</taxon>
        <taxon>Caudata</taxon>
        <taxon>Salamandroidea</taxon>
        <taxon>Salamandridae</taxon>
        <taxon>Pleurodelinae</taxon>
        <taxon>Pleurodeles</taxon>
    </lineage>
</organism>
<proteinExistence type="predicted"/>
<dbReference type="EMBL" id="JANPWB010000015">
    <property type="protein sequence ID" value="KAJ1087454.1"/>
    <property type="molecule type" value="Genomic_DNA"/>
</dbReference>
<gene>
    <name evidence="1" type="ORF">NDU88_000625</name>
</gene>
<protein>
    <submittedName>
        <fullName evidence="1">Uncharacterized protein</fullName>
    </submittedName>
</protein>
<evidence type="ECO:0000313" key="1">
    <source>
        <dbReference type="EMBL" id="KAJ1087454.1"/>
    </source>
</evidence>